<dbReference type="AlphaFoldDB" id="A0A175W4A9"/>
<dbReference type="EMBL" id="LCTW02000125">
    <property type="protein sequence ID" value="KXX78299.1"/>
    <property type="molecule type" value="Genomic_DNA"/>
</dbReference>
<keyword evidence="3" id="KW-1185">Reference proteome</keyword>
<comment type="caution">
    <text evidence="2">The sequence shown here is derived from an EMBL/GenBank/DDBJ whole genome shotgun (WGS) entry which is preliminary data.</text>
</comment>
<evidence type="ECO:0000256" key="1">
    <source>
        <dbReference type="SAM" id="MobiDB-lite"/>
    </source>
</evidence>
<accession>A0A175W4A9</accession>
<dbReference type="Proteomes" id="UP000078237">
    <property type="component" value="Unassembled WGS sequence"/>
</dbReference>
<protein>
    <submittedName>
        <fullName evidence="2">Uncharacterized protein</fullName>
    </submittedName>
</protein>
<name>A0A175W4A9_9PEZI</name>
<dbReference type="OrthoDB" id="4161727at2759"/>
<sequence>MSQLQWDDIQSKTRGHGVNAREKWKDIYRILFPDVADVRIPGPYFDVAEASKILKAAIDPQEYEKYFKQHLPKQILVKLNQEFNFIAEHTKRRLTEIVEEVCTETLKEYLTSKGLDVGPIEHPMDTPDAVQARAEFAGPGFVDPSLLDNLDVFSQHFSMDDTADLSYSFTWPDENTKDQADSTYGSNIVDGGSTASA</sequence>
<organism evidence="2 3">
    <name type="scientific">Madurella mycetomatis</name>
    <dbReference type="NCBI Taxonomy" id="100816"/>
    <lineage>
        <taxon>Eukaryota</taxon>
        <taxon>Fungi</taxon>
        <taxon>Dikarya</taxon>
        <taxon>Ascomycota</taxon>
        <taxon>Pezizomycotina</taxon>
        <taxon>Sordariomycetes</taxon>
        <taxon>Sordariomycetidae</taxon>
        <taxon>Sordariales</taxon>
        <taxon>Sordariales incertae sedis</taxon>
        <taxon>Madurella</taxon>
    </lineage>
</organism>
<evidence type="ECO:0000313" key="3">
    <source>
        <dbReference type="Proteomes" id="UP000078237"/>
    </source>
</evidence>
<gene>
    <name evidence="2" type="ORF">MMYC01_206228</name>
</gene>
<reference evidence="2 3" key="1">
    <citation type="journal article" date="2016" name="Genome Announc.">
        <title>Genome Sequence of Madurella mycetomatis mm55, Isolated from a Human Mycetoma Case in Sudan.</title>
        <authorList>
            <person name="Smit S."/>
            <person name="Derks M.F."/>
            <person name="Bervoets S."/>
            <person name="Fahal A."/>
            <person name="van Leeuwen W."/>
            <person name="van Belkum A."/>
            <person name="van de Sande W.W."/>
        </authorList>
    </citation>
    <scope>NUCLEOTIDE SEQUENCE [LARGE SCALE GENOMIC DNA]</scope>
    <source>
        <strain evidence="3">mm55</strain>
    </source>
</reference>
<evidence type="ECO:0000313" key="2">
    <source>
        <dbReference type="EMBL" id="KXX78299.1"/>
    </source>
</evidence>
<dbReference type="VEuPathDB" id="FungiDB:MMYC01_206228"/>
<proteinExistence type="predicted"/>
<feature type="region of interest" description="Disordered" evidence="1">
    <location>
        <begin position="176"/>
        <end position="197"/>
    </location>
</feature>